<evidence type="ECO:0000259" key="2">
    <source>
        <dbReference type="PROSITE" id="PS50030"/>
    </source>
</evidence>
<dbReference type="SUPFAM" id="SSF46934">
    <property type="entry name" value="UBA-like"/>
    <property type="match status" value="1"/>
</dbReference>
<organism evidence="3 4">
    <name type="scientific">Marasmius crinis-equi</name>
    <dbReference type="NCBI Taxonomy" id="585013"/>
    <lineage>
        <taxon>Eukaryota</taxon>
        <taxon>Fungi</taxon>
        <taxon>Dikarya</taxon>
        <taxon>Basidiomycota</taxon>
        <taxon>Agaricomycotina</taxon>
        <taxon>Agaricomycetes</taxon>
        <taxon>Agaricomycetidae</taxon>
        <taxon>Agaricales</taxon>
        <taxon>Marasmiineae</taxon>
        <taxon>Marasmiaceae</taxon>
        <taxon>Marasmius</taxon>
    </lineage>
</organism>
<dbReference type="InterPro" id="IPR009060">
    <property type="entry name" value="UBA-like_sf"/>
</dbReference>
<evidence type="ECO:0000313" key="3">
    <source>
        <dbReference type="EMBL" id="KAL0572743.1"/>
    </source>
</evidence>
<feature type="region of interest" description="Disordered" evidence="1">
    <location>
        <begin position="1"/>
        <end position="171"/>
    </location>
</feature>
<feature type="domain" description="UBA" evidence="2">
    <location>
        <begin position="173"/>
        <end position="214"/>
    </location>
</feature>
<sequence>MHPYPQSDESDDPDTQQTLQSRNPYRAFRDVPSHQPRGLYDNERPSPEVPPSVGDIRSTAGAPEHVQVHDDTTPSEIDNIEEPHDPLQHVNLFFDDNRSIASGGSSGRSSPETPREPSALHNSPFLPNDWEYTPSDTASLCGPPSESNWDADDEHDDTFSEGGSFSKKPSHSTIRAQTYTGHLVEMGFSRQDVLRCMDASNNYPDLALEYLLEVRISFHENVLEVS</sequence>
<dbReference type="Gene3D" id="1.10.8.10">
    <property type="entry name" value="DNA helicase RuvA subunit, C-terminal domain"/>
    <property type="match status" value="1"/>
</dbReference>
<dbReference type="PROSITE" id="PS50030">
    <property type="entry name" value="UBA"/>
    <property type="match status" value="1"/>
</dbReference>
<feature type="compositionally biased region" description="Low complexity" evidence="1">
    <location>
        <begin position="99"/>
        <end position="119"/>
    </location>
</feature>
<protein>
    <recommendedName>
        <fullName evidence="2">UBA domain-containing protein</fullName>
    </recommendedName>
</protein>
<accession>A0ABR3FBR4</accession>
<dbReference type="InterPro" id="IPR015940">
    <property type="entry name" value="UBA"/>
</dbReference>
<dbReference type="EMBL" id="JBAHYK010000589">
    <property type="protein sequence ID" value="KAL0572743.1"/>
    <property type="molecule type" value="Genomic_DNA"/>
</dbReference>
<proteinExistence type="predicted"/>
<evidence type="ECO:0000256" key="1">
    <source>
        <dbReference type="SAM" id="MobiDB-lite"/>
    </source>
</evidence>
<comment type="caution">
    <text evidence="3">The sequence shown here is derived from an EMBL/GenBank/DDBJ whole genome shotgun (WGS) entry which is preliminary data.</text>
</comment>
<dbReference type="Proteomes" id="UP001465976">
    <property type="component" value="Unassembled WGS sequence"/>
</dbReference>
<keyword evidence="4" id="KW-1185">Reference proteome</keyword>
<evidence type="ECO:0000313" key="4">
    <source>
        <dbReference type="Proteomes" id="UP001465976"/>
    </source>
</evidence>
<reference evidence="3 4" key="1">
    <citation type="submission" date="2024-02" db="EMBL/GenBank/DDBJ databases">
        <title>A draft genome for the cacao thread blight pathogen Marasmius crinis-equi.</title>
        <authorList>
            <person name="Cohen S.P."/>
            <person name="Baruah I.K."/>
            <person name="Amoako-Attah I."/>
            <person name="Bukari Y."/>
            <person name="Meinhardt L.W."/>
            <person name="Bailey B.A."/>
        </authorList>
    </citation>
    <scope>NUCLEOTIDE SEQUENCE [LARGE SCALE GENOMIC DNA]</scope>
    <source>
        <strain evidence="3 4">GH-76</strain>
    </source>
</reference>
<name>A0ABR3FBR4_9AGAR</name>
<gene>
    <name evidence="3" type="ORF">V5O48_009223</name>
</gene>